<dbReference type="SUPFAM" id="SSF53448">
    <property type="entry name" value="Nucleotide-diphospho-sugar transferases"/>
    <property type="match status" value="1"/>
</dbReference>
<dbReference type="EMBL" id="AFEU01000003">
    <property type="protein sequence ID" value="EIJ78037.1"/>
    <property type="molecule type" value="Genomic_DNA"/>
</dbReference>
<feature type="domain" description="Glycosyltransferase 2-like" evidence="1">
    <location>
        <begin position="7"/>
        <end position="129"/>
    </location>
</feature>
<dbReference type="SUPFAM" id="SSF48452">
    <property type="entry name" value="TPR-like"/>
    <property type="match status" value="1"/>
</dbReference>
<dbReference type="Gene3D" id="1.25.40.10">
    <property type="entry name" value="Tetratricopeptide repeat domain"/>
    <property type="match status" value="1"/>
</dbReference>
<sequence>MKKPVISLCMIVKNEADCLPRCLQSVKDIADEIIIVDTGSTDETVKVAKNFGAQVIMAPWQGDFSQARNAGLNRARGTWILFLDADEELDADDKEQLRICSEHLEFEGFFLQVHNHSGETLHSPTATVNPILRMFRNRPEYRFRGYIHEQIVSSILDRQPNAAFHITAVKIHHYGYAGTAVANKDKIRRNLQLLEKALAEHPNDPFHHYNIAVEYMRMNDWYAALQHLRESLSVVPPGTSYIHLLYKYIARCHFHLGNNREAIEACDQGITFFPDYTDLYHLKGTVLLASNLKQEAKETYLIALQKGPAPLIYHTDAGTGTYLSAFALGQICEELGDDRSAIHWYGEAIRHHPRWAAPLMKIIRVMKCAHQENELPELLIKRFLPHWKEATMLVVKALIEENCFLAASVLEASISKHSISATKSDNTSDGSGVMFPVIETDLVIKDALLNRETGKALKLLKPWLSNPLSSPDTLTEEAYRKSRTLLSMADAHLHHVTHSSPRFSVYRRARYTLPLPKLEF</sequence>
<comment type="caution">
    <text evidence="2">The sequence shown here is derived from an EMBL/GenBank/DDBJ whole genome shotgun (WGS) entry which is preliminary data.</text>
</comment>
<dbReference type="InterPro" id="IPR011990">
    <property type="entry name" value="TPR-like_helical_dom_sf"/>
</dbReference>
<evidence type="ECO:0000313" key="3">
    <source>
        <dbReference type="Proteomes" id="UP000010523"/>
    </source>
</evidence>
<proteinExistence type="predicted"/>
<dbReference type="PATRIC" id="fig|997296.3.peg.2255"/>
<dbReference type="InterPro" id="IPR029044">
    <property type="entry name" value="Nucleotide-diphossugar_trans"/>
</dbReference>
<dbReference type="OrthoDB" id="9815923at2"/>
<evidence type="ECO:0000259" key="1">
    <source>
        <dbReference type="Pfam" id="PF00535"/>
    </source>
</evidence>
<dbReference type="STRING" id="997296.PB1_10744"/>
<dbReference type="Proteomes" id="UP000010523">
    <property type="component" value="Unassembled WGS sequence"/>
</dbReference>
<keyword evidence="2" id="KW-0808">Transferase</keyword>
<organism evidence="2 3">
    <name type="scientific">Bacillus methanolicus PB1</name>
    <dbReference type="NCBI Taxonomy" id="997296"/>
    <lineage>
        <taxon>Bacteria</taxon>
        <taxon>Bacillati</taxon>
        <taxon>Bacillota</taxon>
        <taxon>Bacilli</taxon>
        <taxon>Bacillales</taxon>
        <taxon>Bacillaceae</taxon>
        <taxon>Bacillus</taxon>
    </lineage>
</organism>
<reference evidence="2 3" key="1">
    <citation type="journal article" date="2012" name="Appl. Environ. Microbiol.">
        <title>Genome Sequence of Thermotolerant Bacillus methanolicus: Features and Regulation Related to Methylotrophy and Production of L-Lysine and L-Glutamate from Methanol.</title>
        <authorList>
            <person name="Heggeset T.M."/>
            <person name="Krog A."/>
            <person name="Balzer S."/>
            <person name="Wentzel A."/>
            <person name="Ellingsen T.E."/>
            <person name="Brautaset T."/>
        </authorList>
    </citation>
    <scope>NUCLEOTIDE SEQUENCE [LARGE SCALE GENOMIC DNA]</scope>
    <source>
        <strain evidence="2 3">PB1</strain>
    </source>
</reference>
<dbReference type="AlphaFoldDB" id="I3DUW6"/>
<dbReference type="InterPro" id="IPR019734">
    <property type="entry name" value="TPR_rpt"/>
</dbReference>
<dbReference type="PANTHER" id="PTHR43630:SF2">
    <property type="entry name" value="GLYCOSYLTRANSFERASE"/>
    <property type="match status" value="1"/>
</dbReference>
<protein>
    <submittedName>
        <fullName evidence="2">Glycosyl transferase family 2</fullName>
    </submittedName>
</protein>
<keyword evidence="3" id="KW-1185">Reference proteome</keyword>
<dbReference type="GO" id="GO:0016740">
    <property type="term" value="F:transferase activity"/>
    <property type="evidence" value="ECO:0007669"/>
    <property type="project" value="UniProtKB-KW"/>
</dbReference>
<dbReference type="eggNOG" id="COG0457">
    <property type="taxonomic scope" value="Bacteria"/>
</dbReference>
<dbReference type="CDD" id="cd02511">
    <property type="entry name" value="Beta4Glucosyltransferase"/>
    <property type="match status" value="1"/>
</dbReference>
<dbReference type="SMART" id="SM00028">
    <property type="entry name" value="TPR"/>
    <property type="match status" value="4"/>
</dbReference>
<dbReference type="RefSeq" id="WP_004436200.1">
    <property type="nucleotide sequence ID" value="NZ_AFEU01000003.1"/>
</dbReference>
<accession>I3DUW6</accession>
<gene>
    <name evidence="2" type="ORF">PB1_10744</name>
</gene>
<dbReference type="PANTHER" id="PTHR43630">
    <property type="entry name" value="POLY-BETA-1,6-N-ACETYL-D-GLUCOSAMINE SYNTHASE"/>
    <property type="match status" value="1"/>
</dbReference>
<dbReference type="InterPro" id="IPR001173">
    <property type="entry name" value="Glyco_trans_2-like"/>
</dbReference>
<name>I3DUW6_BACMT</name>
<dbReference type="eggNOG" id="COG0463">
    <property type="taxonomic scope" value="Bacteria"/>
</dbReference>
<dbReference type="Pfam" id="PF00535">
    <property type="entry name" value="Glycos_transf_2"/>
    <property type="match status" value="1"/>
</dbReference>
<evidence type="ECO:0000313" key="2">
    <source>
        <dbReference type="EMBL" id="EIJ78037.1"/>
    </source>
</evidence>
<dbReference type="Gene3D" id="3.90.550.10">
    <property type="entry name" value="Spore Coat Polysaccharide Biosynthesis Protein SpsA, Chain A"/>
    <property type="match status" value="1"/>
</dbReference>